<feature type="transmembrane region" description="Helical" evidence="1">
    <location>
        <begin position="6"/>
        <end position="29"/>
    </location>
</feature>
<keyword evidence="1" id="KW-0472">Membrane</keyword>
<name>A0A0A9EJK4_ARUDO</name>
<dbReference type="EMBL" id="GBRH01198732">
    <property type="protein sequence ID" value="JAD99163.1"/>
    <property type="molecule type" value="Transcribed_RNA"/>
</dbReference>
<sequence length="32" mass="3664">MNNYMINVRMLFLTILFACFGHGVIILCLSSK</sequence>
<organism evidence="2">
    <name type="scientific">Arundo donax</name>
    <name type="common">Giant reed</name>
    <name type="synonym">Donax arundinaceus</name>
    <dbReference type="NCBI Taxonomy" id="35708"/>
    <lineage>
        <taxon>Eukaryota</taxon>
        <taxon>Viridiplantae</taxon>
        <taxon>Streptophyta</taxon>
        <taxon>Embryophyta</taxon>
        <taxon>Tracheophyta</taxon>
        <taxon>Spermatophyta</taxon>
        <taxon>Magnoliopsida</taxon>
        <taxon>Liliopsida</taxon>
        <taxon>Poales</taxon>
        <taxon>Poaceae</taxon>
        <taxon>PACMAD clade</taxon>
        <taxon>Arundinoideae</taxon>
        <taxon>Arundineae</taxon>
        <taxon>Arundo</taxon>
    </lineage>
</organism>
<evidence type="ECO:0000313" key="2">
    <source>
        <dbReference type="EMBL" id="JAD99163.1"/>
    </source>
</evidence>
<proteinExistence type="predicted"/>
<dbReference type="AlphaFoldDB" id="A0A0A9EJK4"/>
<keyword evidence="1" id="KW-1133">Transmembrane helix</keyword>
<reference evidence="2" key="1">
    <citation type="submission" date="2014-09" db="EMBL/GenBank/DDBJ databases">
        <authorList>
            <person name="Magalhaes I.L.F."/>
            <person name="Oliveira U."/>
            <person name="Santos F.R."/>
            <person name="Vidigal T.H.D.A."/>
            <person name="Brescovit A.D."/>
            <person name="Santos A.J."/>
        </authorList>
    </citation>
    <scope>NUCLEOTIDE SEQUENCE</scope>
    <source>
        <tissue evidence="2">Shoot tissue taken approximately 20 cm above the soil surface</tissue>
    </source>
</reference>
<protein>
    <submittedName>
        <fullName evidence="2">Uncharacterized protein</fullName>
    </submittedName>
</protein>
<reference evidence="2" key="2">
    <citation type="journal article" date="2015" name="Data Brief">
        <title>Shoot transcriptome of the giant reed, Arundo donax.</title>
        <authorList>
            <person name="Barrero R.A."/>
            <person name="Guerrero F.D."/>
            <person name="Moolhuijzen P."/>
            <person name="Goolsby J.A."/>
            <person name="Tidwell J."/>
            <person name="Bellgard S.E."/>
            <person name="Bellgard M.I."/>
        </authorList>
    </citation>
    <scope>NUCLEOTIDE SEQUENCE</scope>
    <source>
        <tissue evidence="2">Shoot tissue taken approximately 20 cm above the soil surface</tissue>
    </source>
</reference>
<keyword evidence="1" id="KW-0812">Transmembrane</keyword>
<accession>A0A0A9EJK4</accession>
<evidence type="ECO:0000256" key="1">
    <source>
        <dbReference type="SAM" id="Phobius"/>
    </source>
</evidence>